<evidence type="ECO:0000313" key="2">
    <source>
        <dbReference type="EMBL" id="OQV21530.1"/>
    </source>
</evidence>
<sequence length="201" mass="22749">MPEEFTYQLLLFFGTVITLVIWSRTSESWAAIRERLQLDASSVDDKDPAVTVRAPQYNTQPGFHSCARRMNDIAVHVWFLLIFLTIIAVILVALFAVLVVRAVRWTRLRRRQRQRAEQLAVTNNRDTDHALLPQRPAVVRSASLGAMQPFNGEPPLYSSLSVLPPPQRCSGMTPPPSYRAIVAKSVIGIEEEHREEVSNFV</sequence>
<protein>
    <submittedName>
        <fullName evidence="2">Uncharacterized protein</fullName>
    </submittedName>
</protein>
<dbReference type="Proteomes" id="UP000192578">
    <property type="component" value="Unassembled WGS sequence"/>
</dbReference>
<comment type="caution">
    <text evidence="2">The sequence shown here is derived from an EMBL/GenBank/DDBJ whole genome shotgun (WGS) entry which is preliminary data.</text>
</comment>
<keyword evidence="1" id="KW-0812">Transmembrane</keyword>
<accession>A0A1W0X2D5</accession>
<organism evidence="2 3">
    <name type="scientific">Hypsibius exemplaris</name>
    <name type="common">Freshwater tardigrade</name>
    <dbReference type="NCBI Taxonomy" id="2072580"/>
    <lineage>
        <taxon>Eukaryota</taxon>
        <taxon>Metazoa</taxon>
        <taxon>Ecdysozoa</taxon>
        <taxon>Tardigrada</taxon>
        <taxon>Eutardigrada</taxon>
        <taxon>Parachela</taxon>
        <taxon>Hypsibioidea</taxon>
        <taxon>Hypsibiidae</taxon>
        <taxon>Hypsibius</taxon>
    </lineage>
</organism>
<dbReference type="EMBL" id="MTYJ01000022">
    <property type="protein sequence ID" value="OQV21530.1"/>
    <property type="molecule type" value="Genomic_DNA"/>
</dbReference>
<proteinExistence type="predicted"/>
<evidence type="ECO:0000256" key="1">
    <source>
        <dbReference type="SAM" id="Phobius"/>
    </source>
</evidence>
<keyword evidence="3" id="KW-1185">Reference proteome</keyword>
<evidence type="ECO:0000313" key="3">
    <source>
        <dbReference type="Proteomes" id="UP000192578"/>
    </source>
</evidence>
<feature type="transmembrane region" description="Helical" evidence="1">
    <location>
        <begin position="77"/>
        <end position="103"/>
    </location>
</feature>
<keyword evidence="1" id="KW-0472">Membrane</keyword>
<dbReference type="AlphaFoldDB" id="A0A1W0X2D5"/>
<reference evidence="3" key="1">
    <citation type="submission" date="2017-01" db="EMBL/GenBank/DDBJ databases">
        <title>Comparative genomics of anhydrobiosis in the tardigrade Hypsibius dujardini.</title>
        <authorList>
            <person name="Yoshida Y."/>
            <person name="Koutsovoulos G."/>
            <person name="Laetsch D."/>
            <person name="Stevens L."/>
            <person name="Kumar S."/>
            <person name="Horikawa D."/>
            <person name="Ishino K."/>
            <person name="Komine S."/>
            <person name="Tomita M."/>
            <person name="Blaxter M."/>
            <person name="Arakawa K."/>
        </authorList>
    </citation>
    <scope>NUCLEOTIDE SEQUENCE [LARGE SCALE GENOMIC DNA]</scope>
    <source>
        <strain evidence="3">Z151</strain>
    </source>
</reference>
<gene>
    <name evidence="2" type="ORF">BV898_04432</name>
</gene>
<keyword evidence="1" id="KW-1133">Transmembrane helix</keyword>
<name>A0A1W0X2D5_HYPEX</name>